<protein>
    <recommendedName>
        <fullName evidence="3">Beta-lactamase-related domain-containing protein</fullName>
    </recommendedName>
</protein>
<organism evidence="1 2">
    <name type="scientific">Trichoderma harzianum</name>
    <name type="common">Hypocrea lixii</name>
    <dbReference type="NCBI Taxonomy" id="5544"/>
    <lineage>
        <taxon>Eukaryota</taxon>
        <taxon>Fungi</taxon>
        <taxon>Dikarya</taxon>
        <taxon>Ascomycota</taxon>
        <taxon>Pezizomycotina</taxon>
        <taxon>Sordariomycetes</taxon>
        <taxon>Hypocreomycetidae</taxon>
        <taxon>Hypocreales</taxon>
        <taxon>Hypocreaceae</taxon>
        <taxon>Trichoderma</taxon>
    </lineage>
</organism>
<proteinExistence type="predicted"/>
<dbReference type="SUPFAM" id="SSF56601">
    <property type="entry name" value="beta-lactamase/transpeptidase-like"/>
    <property type="match status" value="1"/>
</dbReference>
<evidence type="ECO:0008006" key="3">
    <source>
        <dbReference type="Google" id="ProtNLM"/>
    </source>
</evidence>
<name>A0A2K0UCU3_TRIHA</name>
<gene>
    <name evidence="1" type="ORF">THARTR1_04124</name>
</gene>
<reference evidence="1 2" key="1">
    <citation type="submission" date="2017-02" db="EMBL/GenBank/DDBJ databases">
        <title>Genomes of Trichoderma spp. with biocontrol activity.</title>
        <authorList>
            <person name="Gardiner D."/>
            <person name="Kazan K."/>
            <person name="Vos C."/>
            <person name="Harvey P."/>
        </authorList>
    </citation>
    <scope>NUCLEOTIDE SEQUENCE [LARGE SCALE GENOMIC DNA]</scope>
    <source>
        <strain evidence="1 2">Tr1</strain>
    </source>
</reference>
<dbReference type="Gene3D" id="3.40.710.10">
    <property type="entry name" value="DD-peptidase/beta-lactamase superfamily"/>
    <property type="match status" value="1"/>
</dbReference>
<dbReference type="InterPro" id="IPR012338">
    <property type="entry name" value="Beta-lactam/transpept-like"/>
</dbReference>
<dbReference type="Proteomes" id="UP000236290">
    <property type="component" value="Unassembled WGS sequence"/>
</dbReference>
<evidence type="ECO:0000313" key="1">
    <source>
        <dbReference type="EMBL" id="PNP55600.1"/>
    </source>
</evidence>
<dbReference type="EMBL" id="MTYI01000052">
    <property type="protein sequence ID" value="PNP55600.1"/>
    <property type="molecule type" value="Genomic_DNA"/>
</dbReference>
<sequence length="216" mass="23533">MGGAAWAHNLMPSVAVGGMMSTTNDLAKYCIALNQAWKRQRHTSDAETQTLRRKQVFPDVDLLFNPLQAMGVQAMGVDEEANKSHAAGWATCTLPAVIGDIGANPELMKTQMPELGTGSAPVRLVWNQSRYHGTHGFVGLLPEYEAAVIVLSNTTTGDDMPDWVGQLLIQATLGNPYKNNYAFLAATSARNARQKYYELAGKVQQDRQTKGPERGL</sequence>
<dbReference type="AlphaFoldDB" id="A0A2K0UCU3"/>
<evidence type="ECO:0000313" key="2">
    <source>
        <dbReference type="Proteomes" id="UP000236290"/>
    </source>
</evidence>
<accession>A0A2K0UCU3</accession>
<comment type="caution">
    <text evidence="1">The sequence shown here is derived from an EMBL/GenBank/DDBJ whole genome shotgun (WGS) entry which is preliminary data.</text>
</comment>
<dbReference type="OrthoDB" id="5946976at2759"/>